<gene>
    <name evidence="2" type="ORF">PAESOLCIP111_06278</name>
</gene>
<dbReference type="Proteomes" id="UP000693672">
    <property type="component" value="Unassembled WGS sequence"/>
</dbReference>
<reference evidence="2" key="1">
    <citation type="submission" date="2021-06" db="EMBL/GenBank/DDBJ databases">
        <authorList>
            <person name="Criscuolo A."/>
        </authorList>
    </citation>
    <scope>NUCLEOTIDE SEQUENCE</scope>
    <source>
        <strain evidence="2">CIP111600</strain>
    </source>
</reference>
<dbReference type="PANTHER" id="PTHR37809">
    <property type="entry name" value="RIBOSOMAL PROTEIN S12 METHYLTHIOTRANSFERASE ACCESSORY FACTOR YCAO"/>
    <property type="match status" value="1"/>
</dbReference>
<evidence type="ECO:0000313" key="2">
    <source>
        <dbReference type="EMBL" id="CAG7651260.1"/>
    </source>
</evidence>
<dbReference type="Pfam" id="PF02624">
    <property type="entry name" value="YcaO"/>
    <property type="match status" value="1"/>
</dbReference>
<dbReference type="InterPro" id="IPR027624">
    <property type="entry name" value="TOMM_cyclo_SagD"/>
</dbReference>
<name>A0A916K805_9BACL</name>
<organism evidence="2 3">
    <name type="scientific">Paenibacillus solanacearum</name>
    <dbReference type="NCBI Taxonomy" id="2048548"/>
    <lineage>
        <taxon>Bacteria</taxon>
        <taxon>Bacillati</taxon>
        <taxon>Bacillota</taxon>
        <taxon>Bacilli</taxon>
        <taxon>Bacillales</taxon>
        <taxon>Paenibacillaceae</taxon>
        <taxon>Paenibacillus</taxon>
    </lineage>
</organism>
<dbReference type="PANTHER" id="PTHR37809:SF1">
    <property type="entry name" value="RIBOSOMAL PROTEIN S12 METHYLTHIOTRANSFERASE ACCESSORY FACTOR YCAO"/>
    <property type="match status" value="1"/>
</dbReference>
<dbReference type="RefSeq" id="WP_218095939.1">
    <property type="nucleotide sequence ID" value="NZ_CAJVAS010000059.1"/>
</dbReference>
<evidence type="ECO:0000313" key="3">
    <source>
        <dbReference type="Proteomes" id="UP000693672"/>
    </source>
</evidence>
<evidence type="ECO:0000259" key="1">
    <source>
        <dbReference type="PROSITE" id="PS51664"/>
    </source>
</evidence>
<keyword evidence="3" id="KW-1185">Reference proteome</keyword>
<protein>
    <recommendedName>
        <fullName evidence="1">YcaO domain-containing protein</fullName>
    </recommendedName>
</protein>
<proteinExistence type="predicted"/>
<dbReference type="NCBIfam" id="TIGR03604">
    <property type="entry name" value="TOMM_cyclo_SagD"/>
    <property type="match status" value="1"/>
</dbReference>
<comment type="caution">
    <text evidence="2">The sequence shown here is derived from an EMBL/GenBank/DDBJ whole genome shotgun (WGS) entry which is preliminary data.</text>
</comment>
<dbReference type="PROSITE" id="PS51664">
    <property type="entry name" value="YCAO"/>
    <property type="match status" value="1"/>
</dbReference>
<sequence>MNTVIVIGAGTLADEVCSRLSGFPVIRRPDFGEELPEARLALVVEEEEGAPLRDEALEKLEPRGIPWLCAYISMGEGVIGPLHRPERAGCPQCAETRRSLAGSNRQEAEESLMRLVSPDYVPGYADAVSLPGLGYMAQMIAEEAAKVLRGDRPNTDNGYMYLIQLRDLSASLHYILPDSACPVCGRLPDDTPEVAQIRLQPSLKVGDSFRCRAKNELRQVLFKEYWDRRTGMFNDKGDDLVSAFAGVAVNLPLGYHDEVTGGRSLTYADSGLAAILEGLERFCGMTARGKRTVVSGSYSRLREDAMDPSKVGLHAQEHYDEPDFPFTPFDPEAEIDWVWGYSFAQQRPILVPELLAYYSLGFGGGFVYETSNGSAVGGSLEEAILYGIFEVVERDSFLMTWYARMPVPRLDYRSSGDRELTMMIQRLEAVTGYRVQLFNTTTENGIPSQWALAKGEAAQGANLVCAAGAHLDPVRAAKSAIFELAGTIPMVEMRRKERGAEAEAMAGDALLVEQMEDHALLYSLPQVEERLRFLLDEARPVHTFAQSFPAAAAHQDLTDDLRQTLQTFHSLQMDVIAIDQSSGETLRNGLYCAKVLIPGMLPMTFGHRLRRLAGMDRLLEVPARLGYAPRRLTPQELNPDPHPFP</sequence>
<dbReference type="EMBL" id="CAJVAS010000059">
    <property type="protein sequence ID" value="CAG7651260.1"/>
    <property type="molecule type" value="Genomic_DNA"/>
</dbReference>
<dbReference type="InterPro" id="IPR003776">
    <property type="entry name" value="YcaO-like_dom"/>
</dbReference>
<dbReference type="NCBIfam" id="TIGR03882">
    <property type="entry name" value="cyclo_dehyd_2"/>
    <property type="match status" value="1"/>
</dbReference>
<accession>A0A916K805</accession>
<dbReference type="AlphaFoldDB" id="A0A916K805"/>
<dbReference type="InterPro" id="IPR022291">
    <property type="entry name" value="Bacteriocin_synth_cyclodeHase"/>
</dbReference>
<feature type="domain" description="YcaO" evidence="1">
    <location>
        <begin position="262"/>
        <end position="645"/>
    </location>
</feature>